<dbReference type="RefSeq" id="WP_163283414.1">
    <property type="nucleotide sequence ID" value="NZ_JAAGVY010000004.1"/>
</dbReference>
<proteinExistence type="predicted"/>
<feature type="chain" id="PRO_5029693348" evidence="2">
    <location>
        <begin position="20"/>
        <end position="339"/>
    </location>
</feature>
<comment type="caution">
    <text evidence="4">The sequence shown here is derived from an EMBL/GenBank/DDBJ whole genome shotgun (WGS) entry which is preliminary data.</text>
</comment>
<dbReference type="InterPro" id="IPR026444">
    <property type="entry name" value="Secre_tail"/>
</dbReference>
<evidence type="ECO:0000259" key="3">
    <source>
        <dbReference type="Pfam" id="PF18962"/>
    </source>
</evidence>
<accession>A0A7K3WPK5</accession>
<dbReference type="Proteomes" id="UP000486602">
    <property type="component" value="Unassembled WGS sequence"/>
</dbReference>
<dbReference type="AlphaFoldDB" id="A0A7K3WPK5"/>
<sequence length="339" mass="36776">MKSLYALLLLMAIPFMAFSQSVISNVVPNFGDQFVLNQADFAPSPGQAGANITWDFSNQIIDDFTGNYTVMLPSEVEGSEDFPGASMVWVVDFDGIVLGSYTGFENNTFTEYGTKSEFSGFSSGVNYSDPIDHFTYPLSYQNTGSDTYSGSVFGIGSSNSISGTQSYVVDGWGTIITPYGNFENVLRITHTSIETLQSTLTILTNRTQTSWYSPDYPIPVMIIASDFSSAMGMPLDSSQTMTAMVSYTPASTTGLADRANQNALTIYPNPAADQITIKVDGLPQNSFLKIYAANGKLSKEVNMNGNEKIDVSMLPPGIYIAIMLADGKKYAQKPFSVVR</sequence>
<evidence type="ECO:0000256" key="1">
    <source>
        <dbReference type="ARBA" id="ARBA00022729"/>
    </source>
</evidence>
<feature type="signal peptide" evidence="2">
    <location>
        <begin position="1"/>
        <end position="19"/>
    </location>
</feature>
<dbReference type="Pfam" id="PF18962">
    <property type="entry name" value="Por_Secre_tail"/>
    <property type="match status" value="1"/>
</dbReference>
<reference evidence="4 5" key="1">
    <citation type="submission" date="2020-02" db="EMBL/GenBank/DDBJ databases">
        <title>Out from the shadows clarifying the taxonomy of the family Cryomorphaceae and related taxa by utilizing the GTDB taxonomic framework.</title>
        <authorList>
            <person name="Bowman J.P."/>
        </authorList>
    </citation>
    <scope>NUCLEOTIDE SEQUENCE [LARGE SCALE GENOMIC DNA]</scope>
    <source>
        <strain evidence="4 5">QSSC 1-22</strain>
    </source>
</reference>
<evidence type="ECO:0000313" key="5">
    <source>
        <dbReference type="Proteomes" id="UP000486602"/>
    </source>
</evidence>
<dbReference type="NCBIfam" id="TIGR04183">
    <property type="entry name" value="Por_Secre_tail"/>
    <property type="match status" value="1"/>
</dbReference>
<keyword evidence="5" id="KW-1185">Reference proteome</keyword>
<dbReference type="EMBL" id="JAAGVY010000004">
    <property type="protein sequence ID" value="NEN22695.1"/>
    <property type="molecule type" value="Genomic_DNA"/>
</dbReference>
<gene>
    <name evidence="4" type="ORF">G3O08_04145</name>
</gene>
<evidence type="ECO:0000256" key="2">
    <source>
        <dbReference type="SAM" id="SignalP"/>
    </source>
</evidence>
<name>A0A7K3WPK5_9FLAO</name>
<feature type="domain" description="Secretion system C-terminal sorting" evidence="3">
    <location>
        <begin position="266"/>
        <end position="333"/>
    </location>
</feature>
<organism evidence="4 5">
    <name type="scientific">Cryomorpha ignava</name>
    <dbReference type="NCBI Taxonomy" id="101383"/>
    <lineage>
        <taxon>Bacteria</taxon>
        <taxon>Pseudomonadati</taxon>
        <taxon>Bacteroidota</taxon>
        <taxon>Flavobacteriia</taxon>
        <taxon>Flavobacteriales</taxon>
        <taxon>Cryomorphaceae</taxon>
        <taxon>Cryomorpha</taxon>
    </lineage>
</organism>
<keyword evidence="1 2" id="KW-0732">Signal</keyword>
<protein>
    <submittedName>
        <fullName evidence="4">T9SS type A sorting domain-containing protein</fullName>
    </submittedName>
</protein>
<evidence type="ECO:0000313" key="4">
    <source>
        <dbReference type="EMBL" id="NEN22695.1"/>
    </source>
</evidence>